<dbReference type="Proteomes" id="UP000078541">
    <property type="component" value="Unassembled WGS sequence"/>
</dbReference>
<feature type="domain" description="Retroviral polymerase SH3-like" evidence="1">
    <location>
        <begin position="17"/>
        <end position="49"/>
    </location>
</feature>
<proteinExistence type="predicted"/>
<reference evidence="2 3" key="1">
    <citation type="submission" date="2016-03" db="EMBL/GenBank/DDBJ databases">
        <title>Trachymyrmex septentrionalis WGS genome.</title>
        <authorList>
            <person name="Nygaard S."/>
            <person name="Hu H."/>
            <person name="Boomsma J."/>
            <person name="Zhang G."/>
        </authorList>
    </citation>
    <scope>NUCLEOTIDE SEQUENCE [LARGE SCALE GENOMIC DNA]</scope>
    <source>
        <strain evidence="2">Tsep2-gDNA-1</strain>
        <tissue evidence="2">Whole body</tissue>
    </source>
</reference>
<name>A0A151JUU5_9HYME</name>
<evidence type="ECO:0000313" key="3">
    <source>
        <dbReference type="Proteomes" id="UP000078541"/>
    </source>
</evidence>
<gene>
    <name evidence="2" type="ORF">ALC56_09019</name>
</gene>
<dbReference type="STRING" id="34720.A0A151JUU5"/>
<dbReference type="AlphaFoldDB" id="A0A151JUU5"/>
<dbReference type="Pfam" id="PF25597">
    <property type="entry name" value="SH3_retrovirus"/>
    <property type="match status" value="1"/>
</dbReference>
<keyword evidence="3" id="KW-1185">Reference proteome</keyword>
<dbReference type="EMBL" id="KQ981728">
    <property type="protein sequence ID" value="KYN36624.1"/>
    <property type="molecule type" value="Genomic_DNA"/>
</dbReference>
<evidence type="ECO:0000259" key="1">
    <source>
        <dbReference type="Pfam" id="PF25597"/>
    </source>
</evidence>
<protein>
    <recommendedName>
        <fullName evidence="1">Retroviral polymerase SH3-like domain-containing protein</fullName>
    </recommendedName>
</protein>
<dbReference type="InterPro" id="IPR057670">
    <property type="entry name" value="SH3_retrovirus"/>
</dbReference>
<organism evidence="2 3">
    <name type="scientific">Trachymyrmex septentrionalis</name>
    <dbReference type="NCBI Taxonomy" id="34720"/>
    <lineage>
        <taxon>Eukaryota</taxon>
        <taxon>Metazoa</taxon>
        <taxon>Ecdysozoa</taxon>
        <taxon>Arthropoda</taxon>
        <taxon>Hexapoda</taxon>
        <taxon>Insecta</taxon>
        <taxon>Pterygota</taxon>
        <taxon>Neoptera</taxon>
        <taxon>Endopterygota</taxon>
        <taxon>Hymenoptera</taxon>
        <taxon>Apocrita</taxon>
        <taxon>Aculeata</taxon>
        <taxon>Formicoidea</taxon>
        <taxon>Formicidae</taxon>
        <taxon>Myrmicinae</taxon>
        <taxon>Trachymyrmex</taxon>
    </lineage>
</organism>
<sequence>MWTGRKPDVSHFREFGCKAFCLDTEPGKRKFEPRSKPAIFLGYSESSKGCGLSRRKRSSYRAG</sequence>
<evidence type="ECO:0000313" key="2">
    <source>
        <dbReference type="EMBL" id="KYN36624.1"/>
    </source>
</evidence>
<accession>A0A151JUU5</accession>